<proteinExistence type="predicted"/>
<feature type="chain" id="PRO_5045788028" evidence="1">
    <location>
        <begin position="19"/>
        <end position="127"/>
    </location>
</feature>
<dbReference type="EMBL" id="BSOO01000019">
    <property type="protein sequence ID" value="GLR48123.1"/>
    <property type="molecule type" value="Genomic_DNA"/>
</dbReference>
<organism evidence="2 3">
    <name type="scientific">Sphingomonas astaxanthinifaciens DSM 22298</name>
    <dbReference type="NCBI Taxonomy" id="1123267"/>
    <lineage>
        <taxon>Bacteria</taxon>
        <taxon>Pseudomonadati</taxon>
        <taxon>Pseudomonadota</taxon>
        <taxon>Alphaproteobacteria</taxon>
        <taxon>Sphingomonadales</taxon>
        <taxon>Sphingomonadaceae</taxon>
        <taxon>Sphingomonas</taxon>
    </lineage>
</organism>
<evidence type="ECO:0000313" key="3">
    <source>
        <dbReference type="Proteomes" id="UP001156703"/>
    </source>
</evidence>
<keyword evidence="1" id="KW-0732">Signal</keyword>
<evidence type="ECO:0000256" key="1">
    <source>
        <dbReference type="SAM" id="SignalP"/>
    </source>
</evidence>
<sequence length="127" mass="13601">MIRPILAFLALASTASLAAAQSMPLPSFVQRGTALEKKGPLAVFSMGEIRALQDEMKAAAAALRAERLAAEKAGRKPPYCPPKDQKSLAMKPQQVLAELRAIPAAQAKGMTTTDGFRHILARRYPCA</sequence>
<accession>A0ABQ5ZB91</accession>
<protein>
    <submittedName>
        <fullName evidence="2">Uncharacterized protein</fullName>
    </submittedName>
</protein>
<keyword evidence="3" id="KW-1185">Reference proteome</keyword>
<name>A0ABQ5ZB91_9SPHN</name>
<evidence type="ECO:0000313" key="2">
    <source>
        <dbReference type="EMBL" id="GLR48123.1"/>
    </source>
</evidence>
<reference evidence="3" key="1">
    <citation type="journal article" date="2019" name="Int. J. Syst. Evol. Microbiol.">
        <title>The Global Catalogue of Microorganisms (GCM) 10K type strain sequencing project: providing services to taxonomists for standard genome sequencing and annotation.</title>
        <authorList>
            <consortium name="The Broad Institute Genomics Platform"/>
            <consortium name="The Broad Institute Genome Sequencing Center for Infectious Disease"/>
            <person name="Wu L."/>
            <person name="Ma J."/>
        </authorList>
    </citation>
    <scope>NUCLEOTIDE SEQUENCE [LARGE SCALE GENOMIC DNA]</scope>
    <source>
        <strain evidence="3">NBRC 102146</strain>
    </source>
</reference>
<feature type="signal peptide" evidence="1">
    <location>
        <begin position="1"/>
        <end position="18"/>
    </location>
</feature>
<gene>
    <name evidence="2" type="ORF">GCM10007925_18360</name>
</gene>
<dbReference type="Proteomes" id="UP001156703">
    <property type="component" value="Unassembled WGS sequence"/>
</dbReference>
<dbReference type="RefSeq" id="WP_051676624.1">
    <property type="nucleotide sequence ID" value="NZ_BSOO01000019.1"/>
</dbReference>
<comment type="caution">
    <text evidence="2">The sequence shown here is derived from an EMBL/GenBank/DDBJ whole genome shotgun (WGS) entry which is preliminary data.</text>
</comment>